<dbReference type="Pfam" id="PF13358">
    <property type="entry name" value="DDE_3"/>
    <property type="match status" value="2"/>
</dbReference>
<comment type="caution">
    <text evidence="2">The sequence shown here is derived from an EMBL/GenBank/DDBJ whole genome shotgun (WGS) entry which is preliminary data.</text>
</comment>
<dbReference type="InterPro" id="IPR036869">
    <property type="entry name" value="J_dom_sf"/>
</dbReference>
<name>A0A813KE38_POLGL</name>
<dbReference type="Gene3D" id="1.10.287.110">
    <property type="entry name" value="DnaJ domain"/>
    <property type="match status" value="1"/>
</dbReference>
<feature type="domain" description="Tc1-like transposase DDE" evidence="1">
    <location>
        <begin position="743"/>
        <end position="830"/>
    </location>
</feature>
<dbReference type="CDD" id="cd06257">
    <property type="entry name" value="DnaJ"/>
    <property type="match status" value="1"/>
</dbReference>
<evidence type="ECO:0000259" key="1">
    <source>
        <dbReference type="Pfam" id="PF13358"/>
    </source>
</evidence>
<dbReference type="EMBL" id="CAJNNW010030837">
    <property type="protein sequence ID" value="CAE8704661.1"/>
    <property type="molecule type" value="Genomic_DNA"/>
</dbReference>
<dbReference type="InterPro" id="IPR001623">
    <property type="entry name" value="DnaJ_domain"/>
</dbReference>
<organism evidence="2 3">
    <name type="scientific">Polarella glacialis</name>
    <name type="common">Dinoflagellate</name>
    <dbReference type="NCBI Taxonomy" id="89957"/>
    <lineage>
        <taxon>Eukaryota</taxon>
        <taxon>Sar</taxon>
        <taxon>Alveolata</taxon>
        <taxon>Dinophyceae</taxon>
        <taxon>Suessiales</taxon>
        <taxon>Suessiaceae</taxon>
        <taxon>Polarella</taxon>
    </lineage>
</organism>
<dbReference type="Proteomes" id="UP000626109">
    <property type="component" value="Unassembled WGS sequence"/>
</dbReference>
<proteinExistence type="predicted"/>
<gene>
    <name evidence="2" type="ORF">PGLA2088_LOCUS33317</name>
</gene>
<feature type="domain" description="Tc1-like transposase DDE" evidence="1">
    <location>
        <begin position="304"/>
        <end position="391"/>
    </location>
</feature>
<sequence length="884" mass="97560">MAVSPLQRAKRAFVIVLQSIAAAYSVQLDVTRESADNLVHPDKGGKLVDSQRLLAARQLWEDALRAAGANGRPVSGKSSATSSSQFSLSWAAVVHPLSLNFENQRKVILLRDVKKQSWDDVRKQVRNLKGKKPTVKLLRRVYKNFSKKKGRVVYKYKKCGRKPWKVTKGVESFLLRRLKALRCESICTTTVLQRELVNEKGVDLEASTIPLSVRSSRSAQGALVSLSLDGVVLSMAPKDPLERQNWCAHGDTHMRRKRCEAASPDLAGNDAYGKQVPLCRAVPLWAGISEGGFATVVFRKSKKLCTVEWAEIVNGGKLTNAIRSLSPTKPRGPWWVLCDNETFLRTQVSQAAHKAQGISLWSVPPRSPDLNPVEKFWAWLRRTLRQKDWADLRAGRKALDKKAYQARVRSTCRTKRAQAVAASCAGGLRKVCKEAVAKKGAMAVSPLQRAKRAFVIVLQSIAAAYSVQLDVTRESADNLVTSAFRRVAKKVHPDKGGKLVDSQRLLAARQLWEDALRAASANGRPVSGKSSATSSSQFSLSWAAVAVNLVQSSGPGHKRFRWQAFSSAAAVPQTSVISEGGAPAVPQSRTSKGILYFFLWIDVKKKTVDEFASKCGNLKGKKAHSEAAAAASLQELLQERARLWKIQKCGRSRKAPKVLTRNGYFWLTRAQKRKYSPDVTAQRLPFAKAVLRMSKAQLRAASPDLAGNDAYGKQVPLCRAVPLWAGISEGGFATVVFRKSKKLCTVEWAEIVNGGKLTNAIRSLSPTKPRGPWWVLCDNETFLRTQVSQAAHKAQGISLWSVPPRSPDLNPVEKFWAWLRRTLRQKDWADLRAGRKALDKKAYQARVRSTCRTKRAQAVAASCAGGLRKVCKEVVAKKGAMARS</sequence>
<dbReference type="SUPFAM" id="SSF46565">
    <property type="entry name" value="Chaperone J-domain"/>
    <property type="match status" value="1"/>
</dbReference>
<evidence type="ECO:0000313" key="2">
    <source>
        <dbReference type="EMBL" id="CAE8704661.1"/>
    </source>
</evidence>
<protein>
    <recommendedName>
        <fullName evidence="1">Tc1-like transposase DDE domain-containing protein</fullName>
    </recommendedName>
</protein>
<reference evidence="2" key="1">
    <citation type="submission" date="2021-02" db="EMBL/GenBank/DDBJ databases">
        <authorList>
            <person name="Dougan E. K."/>
            <person name="Rhodes N."/>
            <person name="Thang M."/>
            <person name="Chan C."/>
        </authorList>
    </citation>
    <scope>NUCLEOTIDE SEQUENCE</scope>
</reference>
<dbReference type="AlphaFoldDB" id="A0A813KE38"/>
<dbReference type="InterPro" id="IPR036397">
    <property type="entry name" value="RNaseH_sf"/>
</dbReference>
<dbReference type="InterPro" id="IPR038717">
    <property type="entry name" value="Tc1-like_DDE_dom"/>
</dbReference>
<accession>A0A813KE38</accession>
<dbReference type="Gene3D" id="3.30.420.10">
    <property type="entry name" value="Ribonuclease H-like superfamily/Ribonuclease H"/>
    <property type="match status" value="2"/>
</dbReference>
<dbReference type="GO" id="GO:0003676">
    <property type="term" value="F:nucleic acid binding"/>
    <property type="evidence" value="ECO:0007669"/>
    <property type="project" value="InterPro"/>
</dbReference>
<evidence type="ECO:0000313" key="3">
    <source>
        <dbReference type="Proteomes" id="UP000626109"/>
    </source>
</evidence>